<sequence length="57" mass="6726">MEYLANALHRKLHDDLCIDLDTRLDRDLTLIIHKGTTEVYEYRAWNGLYIIDFTEGA</sequence>
<proteinExistence type="predicted"/>
<protein>
    <submittedName>
        <fullName evidence="1">Uncharacterized protein</fullName>
    </submittedName>
</protein>
<comment type="caution">
    <text evidence="1">The sequence shown here is derived from an EMBL/GenBank/DDBJ whole genome shotgun (WGS) entry which is preliminary data.</text>
</comment>
<reference evidence="2" key="1">
    <citation type="journal article" date="2019" name="Int. J. Syst. Evol. Microbiol.">
        <title>The Global Catalogue of Microorganisms (GCM) 10K type strain sequencing project: providing services to taxonomists for standard genome sequencing and annotation.</title>
        <authorList>
            <consortium name="The Broad Institute Genomics Platform"/>
            <consortium name="The Broad Institute Genome Sequencing Center for Infectious Disease"/>
            <person name="Wu L."/>
            <person name="Ma J."/>
        </authorList>
    </citation>
    <scope>NUCLEOTIDE SEQUENCE [LARGE SCALE GENOMIC DNA]</scope>
    <source>
        <strain evidence="2">NBRC 100033</strain>
    </source>
</reference>
<gene>
    <name evidence="1" type="ORF">GCM10007878_02230</name>
</gene>
<dbReference type="Proteomes" id="UP001156682">
    <property type="component" value="Unassembled WGS sequence"/>
</dbReference>
<evidence type="ECO:0000313" key="1">
    <source>
        <dbReference type="EMBL" id="GLR62788.1"/>
    </source>
</evidence>
<accession>A0ABQ5ZUS3</accession>
<name>A0ABQ5ZUS3_9GAMM</name>
<keyword evidence="2" id="KW-1185">Reference proteome</keyword>
<evidence type="ECO:0000313" key="2">
    <source>
        <dbReference type="Proteomes" id="UP001156682"/>
    </source>
</evidence>
<organism evidence="1 2">
    <name type="scientific">Marinospirillum insulare</name>
    <dbReference type="NCBI Taxonomy" id="217169"/>
    <lineage>
        <taxon>Bacteria</taxon>
        <taxon>Pseudomonadati</taxon>
        <taxon>Pseudomonadota</taxon>
        <taxon>Gammaproteobacteria</taxon>
        <taxon>Oceanospirillales</taxon>
        <taxon>Oceanospirillaceae</taxon>
        <taxon>Marinospirillum</taxon>
    </lineage>
</organism>
<dbReference type="EMBL" id="BSOR01000005">
    <property type="protein sequence ID" value="GLR62788.1"/>
    <property type="molecule type" value="Genomic_DNA"/>
</dbReference>